<keyword evidence="3" id="KW-1185">Reference proteome</keyword>
<dbReference type="OrthoDB" id="4106209at2759"/>
<evidence type="ECO:0000256" key="1">
    <source>
        <dbReference type="SAM" id="MobiDB-lite"/>
    </source>
</evidence>
<dbReference type="EMBL" id="NJES01000474">
    <property type="protein sequence ID" value="PHH71809.1"/>
    <property type="molecule type" value="Genomic_DNA"/>
</dbReference>
<feature type="region of interest" description="Disordered" evidence="1">
    <location>
        <begin position="140"/>
        <end position="195"/>
    </location>
</feature>
<evidence type="ECO:0000313" key="2">
    <source>
        <dbReference type="EMBL" id="PHH71809.1"/>
    </source>
</evidence>
<comment type="caution">
    <text evidence="2">The sequence shown here is derived from an EMBL/GenBank/DDBJ whole genome shotgun (WGS) entry which is preliminary data.</text>
</comment>
<sequence length="358" mass="40779">MKGRPVEELVYECMFPRPKSTDPQNFNALLQRSLIPEVRQETHAFYGHLDTQEAKYPGLDYTHETHRIRLSRWPWHRRLFRAFNALALTHAEIAALTKWEGTKWAKEKFEKEQGVVIRDTTADGFPDYVEPAHLRRSPVVAPRSVNLVDGRHQDDGDDDVRNDARPAIDQDGNSNRNSHSNNNNNNNDDDSDEPIESVGLELNRRLHTQVARREAGETTAVLDEEWEQWLKYAIETGELTILTEQMTEQMFRRANSTSAIIPTALIPQNMLAHARAGAWSEIPEILQPLIRRALDAEDSGRSQPSRSPPPPAAPYQRRQTIDDSIRLRVWPRRTFSDLRLPVGEAAAAAPRTAEAHGT</sequence>
<accession>A0A2C5XGR1</accession>
<evidence type="ECO:0000313" key="3">
    <source>
        <dbReference type="Proteomes" id="UP000226431"/>
    </source>
</evidence>
<protein>
    <submittedName>
        <fullName evidence="2">Uncharacterized protein</fullName>
    </submittedName>
</protein>
<feature type="compositionally biased region" description="Low complexity" evidence="1">
    <location>
        <begin position="173"/>
        <end position="186"/>
    </location>
</feature>
<gene>
    <name evidence="2" type="ORF">CDD80_4977</name>
</gene>
<feature type="region of interest" description="Disordered" evidence="1">
    <location>
        <begin position="295"/>
        <end position="320"/>
    </location>
</feature>
<dbReference type="Proteomes" id="UP000226431">
    <property type="component" value="Unassembled WGS sequence"/>
</dbReference>
<proteinExistence type="predicted"/>
<organism evidence="2 3">
    <name type="scientific">Ophiocordyceps camponoti-rufipedis</name>
    <dbReference type="NCBI Taxonomy" id="2004952"/>
    <lineage>
        <taxon>Eukaryota</taxon>
        <taxon>Fungi</taxon>
        <taxon>Dikarya</taxon>
        <taxon>Ascomycota</taxon>
        <taxon>Pezizomycotina</taxon>
        <taxon>Sordariomycetes</taxon>
        <taxon>Hypocreomycetidae</taxon>
        <taxon>Hypocreales</taxon>
        <taxon>Ophiocordycipitaceae</taxon>
        <taxon>Ophiocordyceps</taxon>
    </lineage>
</organism>
<reference evidence="2 3" key="1">
    <citation type="submission" date="2017-06" db="EMBL/GenBank/DDBJ databases">
        <title>Ant-infecting Ophiocordyceps genomes reveal a high diversity of potential behavioral manipulation genes and a possible major role for enterotoxins.</title>
        <authorList>
            <person name="De Bekker C."/>
            <person name="Evans H.C."/>
            <person name="Brachmann A."/>
            <person name="Hughes D.P."/>
        </authorList>
    </citation>
    <scope>NUCLEOTIDE SEQUENCE [LARGE SCALE GENOMIC DNA]</scope>
    <source>
        <strain evidence="2 3">Map16</strain>
    </source>
</reference>
<name>A0A2C5XGR1_9HYPO</name>
<feature type="compositionally biased region" description="Basic and acidic residues" evidence="1">
    <location>
        <begin position="149"/>
        <end position="168"/>
    </location>
</feature>
<dbReference type="AlphaFoldDB" id="A0A2C5XGR1"/>